<protein>
    <submittedName>
        <fullName evidence="3">VCBS repeat-containing protein</fullName>
    </submittedName>
</protein>
<sequence length="1103" mass="124521">MKKIILYTILGFTLVNCNQNKSFKTIKTIENKPSNGTTLFSLIPNEKTSFDFQNNVEETADINFLNYGNIYNGGGVATADFNNDGLVDIFFISNQNANKLYLNEGDFKFKDITATSGLEDPEGWSNGVSVVDINNDGWLDIYICKSGTGKTNFNQENKLFINQKNNTFIDKAKEWKINNPGFSTQSYFFDFDKDGDLDMYLVSHRPDFENTSRLNMRIERDYSRFSSDILYRNDGTHFSEITHPAGMVNKTFGLSASIGDFNNDGWPDVYVCNDFLTPDMLYINNQDGTFTNEILDRIKHTSFSSMGSDYADLNNDAHPDLFVLEMASEDHVRSKQNMASMNTENFWALVKNGYHHQYMVNTLQLNRGNGKFSEIAQISGLAKTDWSWAPLIADFDNDGLKDIFVTNGILKDMANQDFRTELNKRFSGKNKPSFQEITDLQPSTKLSNYSFKNEGNLSFTKNPDHWGLKEKTQSNGAAYADFDNDGDLDLIINNINDTPLLYQNNDTKNFIQIQLNGDAKNKFAIGTKITITANNIKQYQELYTSRGFISSVQNIVNFGVGDAPIIDEILIEWPNQNITTLTNVKANQIISVNQDSGTPKENNNQKKIETLLKSGNPSEQGIVYKHNENEFDDFKEQILLPHSQSTNGPFIDKADVNGDGLEDFFIGGAKDQSGELYIQNEDGTFKKQNTTVWKKDKQYEDLGLLFIDVDNDDDFDLYVVSGGAEFEENSSLYQDRIYVNDGNGNFSKGENILPKINASGQVVKASDIDGDGDLDLFVGGRVIPNKYPYAPESYILINENGRFYNKTETIAPAIKNVGLVTDALFTDFDNDNDKDLIVVGEWMPITIFENNKGKFTPLVNNSLKNTEGLWFSIEGTDIDNDGDTDYFVGNLGLNTKYKASTEKPFHVFCDDFDNSGTFDIVLTSNYKGTLVPSRGRECSSQQMPFIKDKFPTYFEFAEATLEDIYGKEALDRALHLKVHMLNSVFLENNGDGSFNIKSLPKMLQIAPIMDFEFVDINNDKHKEIIAVGNHYFAEVETVRYDASLGSVLSYKDKTFKVLDMEHTGFVNEGNSKNIITINKKNDTLLLFTNNNDKVNLFHVQNAE</sequence>
<keyword evidence="1" id="KW-0732">Signal</keyword>
<dbReference type="RefSeq" id="WP_316984312.1">
    <property type="nucleotide sequence ID" value="NZ_CP136521.1"/>
</dbReference>
<dbReference type="PANTHER" id="PTHR16026:SF0">
    <property type="entry name" value="CARTILAGE ACIDIC PROTEIN 1"/>
    <property type="match status" value="1"/>
</dbReference>
<dbReference type="Pfam" id="PF07593">
    <property type="entry name" value="UnbV_ASPIC"/>
    <property type="match status" value="1"/>
</dbReference>
<proteinExistence type="predicted"/>
<dbReference type="InterPro" id="IPR011519">
    <property type="entry name" value="UnbV_ASPIC"/>
</dbReference>
<accession>A0AA97ERD0</accession>
<dbReference type="PANTHER" id="PTHR16026">
    <property type="entry name" value="CARTILAGE ACIDIC PROTEIN 1"/>
    <property type="match status" value="1"/>
</dbReference>
<dbReference type="AlphaFoldDB" id="A0AA97ERD0"/>
<dbReference type="Gene3D" id="2.130.10.130">
    <property type="entry name" value="Integrin alpha, N-terminal"/>
    <property type="match status" value="3"/>
</dbReference>
<name>A0AA97ERD0_9FLAO</name>
<feature type="domain" description="ASPIC/UnbV" evidence="2">
    <location>
        <begin position="524"/>
        <end position="590"/>
    </location>
</feature>
<dbReference type="KEGG" id="hws:RNZ46_05160"/>
<keyword evidence="4" id="KW-1185">Reference proteome</keyword>
<dbReference type="Proteomes" id="UP001302486">
    <property type="component" value="Chromosome"/>
</dbReference>
<organism evidence="3 4">
    <name type="scientific">Hwangdonia lutea</name>
    <dbReference type="NCBI Taxonomy" id="3075823"/>
    <lineage>
        <taxon>Bacteria</taxon>
        <taxon>Pseudomonadati</taxon>
        <taxon>Bacteroidota</taxon>
        <taxon>Flavobacteriia</taxon>
        <taxon>Flavobacteriales</taxon>
        <taxon>Flavobacteriaceae</taxon>
        <taxon>Hwangdonia</taxon>
    </lineage>
</organism>
<reference evidence="4" key="1">
    <citation type="submission" date="2024-06" db="EMBL/GenBank/DDBJ databases">
        <title>Hwangdonia haimaensis gen. nov., sp. nov., a member of the family Flavobacteriaceae isolated from the haima cold seep.</title>
        <authorList>
            <person name="Li J."/>
        </authorList>
    </citation>
    <scope>NUCLEOTIDE SEQUENCE [LARGE SCALE GENOMIC DNA]</scope>
    <source>
        <strain evidence="4">SCSIO 19198</strain>
    </source>
</reference>
<gene>
    <name evidence="3" type="ORF">RNZ46_05160</name>
</gene>
<dbReference type="Pfam" id="PF13517">
    <property type="entry name" value="FG-GAP_3"/>
    <property type="match status" value="6"/>
</dbReference>
<dbReference type="InterPro" id="IPR028994">
    <property type="entry name" value="Integrin_alpha_N"/>
</dbReference>
<evidence type="ECO:0000256" key="1">
    <source>
        <dbReference type="ARBA" id="ARBA00022729"/>
    </source>
</evidence>
<evidence type="ECO:0000313" key="4">
    <source>
        <dbReference type="Proteomes" id="UP001302486"/>
    </source>
</evidence>
<dbReference type="InterPro" id="IPR027039">
    <property type="entry name" value="Crtac1"/>
</dbReference>
<evidence type="ECO:0000313" key="3">
    <source>
        <dbReference type="EMBL" id="WOD44648.1"/>
    </source>
</evidence>
<dbReference type="EMBL" id="CP136521">
    <property type="protein sequence ID" value="WOD44648.1"/>
    <property type="molecule type" value="Genomic_DNA"/>
</dbReference>
<dbReference type="SUPFAM" id="SSF69318">
    <property type="entry name" value="Integrin alpha N-terminal domain"/>
    <property type="match status" value="3"/>
</dbReference>
<evidence type="ECO:0000259" key="2">
    <source>
        <dbReference type="Pfam" id="PF07593"/>
    </source>
</evidence>
<dbReference type="InterPro" id="IPR013517">
    <property type="entry name" value="FG-GAP"/>
</dbReference>